<dbReference type="EMBL" id="UOFL01000250">
    <property type="protein sequence ID" value="VAW82631.1"/>
    <property type="molecule type" value="Genomic_DNA"/>
</dbReference>
<dbReference type="SUPFAM" id="SSF51905">
    <property type="entry name" value="FAD/NAD(P)-binding domain"/>
    <property type="match status" value="1"/>
</dbReference>
<dbReference type="PRINTS" id="PR00411">
    <property type="entry name" value="PNDRDTASEI"/>
</dbReference>
<dbReference type="AlphaFoldDB" id="A0A3B0YT33"/>
<keyword evidence="6" id="KW-0963">Cytoplasm</keyword>
<evidence type="ECO:0000259" key="14">
    <source>
        <dbReference type="Pfam" id="PF07992"/>
    </source>
</evidence>
<keyword evidence="11" id="KW-0520">NAD</keyword>
<evidence type="ECO:0000256" key="3">
    <source>
        <dbReference type="ARBA" id="ARBA00004496"/>
    </source>
</evidence>
<dbReference type="Gene3D" id="3.30.390.30">
    <property type="match status" value="1"/>
</dbReference>
<dbReference type="Pfam" id="PF07992">
    <property type="entry name" value="Pyr_redox_2"/>
    <property type="match status" value="1"/>
</dbReference>
<proteinExistence type="inferred from homology"/>
<gene>
    <name evidence="15" type="ORF">MNBD_GAMMA12-578</name>
</gene>
<dbReference type="PIRSF" id="PIRSF000350">
    <property type="entry name" value="Mercury_reductase_MerA"/>
    <property type="match status" value="1"/>
</dbReference>
<evidence type="ECO:0000256" key="6">
    <source>
        <dbReference type="ARBA" id="ARBA00022490"/>
    </source>
</evidence>
<dbReference type="GO" id="GO:0004148">
    <property type="term" value="F:dihydrolipoyl dehydrogenase (NADH) activity"/>
    <property type="evidence" value="ECO:0007669"/>
    <property type="project" value="TreeGrafter"/>
</dbReference>
<dbReference type="InterPro" id="IPR016156">
    <property type="entry name" value="FAD/NAD-linked_Rdtase_dimer_sf"/>
</dbReference>
<dbReference type="GO" id="GO:0003957">
    <property type="term" value="F:NAD(P)+ transhydrogenase (Si-specific) activity"/>
    <property type="evidence" value="ECO:0007669"/>
    <property type="project" value="UniProtKB-EC"/>
</dbReference>
<comment type="subcellular location">
    <subcellularLocation>
        <location evidence="3">Cytoplasm</location>
    </subcellularLocation>
</comment>
<dbReference type="EC" id="1.6.1.1" evidence="5"/>
<dbReference type="GO" id="GO:0050660">
    <property type="term" value="F:flavin adenine dinucleotide binding"/>
    <property type="evidence" value="ECO:0007669"/>
    <property type="project" value="TreeGrafter"/>
</dbReference>
<dbReference type="Pfam" id="PF02852">
    <property type="entry name" value="Pyr_redox_dim"/>
    <property type="match status" value="1"/>
</dbReference>
<evidence type="ECO:0000313" key="15">
    <source>
        <dbReference type="EMBL" id="VAW82631.1"/>
    </source>
</evidence>
<evidence type="ECO:0000256" key="1">
    <source>
        <dbReference type="ARBA" id="ARBA00001974"/>
    </source>
</evidence>
<reference evidence="15" key="1">
    <citation type="submission" date="2018-06" db="EMBL/GenBank/DDBJ databases">
        <authorList>
            <person name="Zhirakovskaya E."/>
        </authorList>
    </citation>
    <scope>NUCLEOTIDE SEQUENCE</scope>
</reference>
<organism evidence="15">
    <name type="scientific">hydrothermal vent metagenome</name>
    <dbReference type="NCBI Taxonomy" id="652676"/>
    <lineage>
        <taxon>unclassified sequences</taxon>
        <taxon>metagenomes</taxon>
        <taxon>ecological metagenomes</taxon>
    </lineage>
</organism>
<keyword evidence="8" id="KW-0274">FAD</keyword>
<dbReference type="SUPFAM" id="SSF55424">
    <property type="entry name" value="FAD/NAD-linked reductases, dimerisation (C-terminal) domain"/>
    <property type="match status" value="1"/>
</dbReference>
<feature type="domain" description="Pyridine nucleotide-disulphide oxidoreductase dimerisation" evidence="13">
    <location>
        <begin position="346"/>
        <end position="452"/>
    </location>
</feature>
<dbReference type="InterPro" id="IPR036188">
    <property type="entry name" value="FAD/NAD-bd_sf"/>
</dbReference>
<evidence type="ECO:0000256" key="7">
    <source>
        <dbReference type="ARBA" id="ARBA00022630"/>
    </source>
</evidence>
<sequence length="497" mass="54670">MDKYDFLVIGSGPAGQRAAIQAAKIGKRVAIIERHEVVGGVSVHTGTIPSKTLREAALYLTGWSQRGLYGRAYRLQKSVTMSDLLDRLHITLNHEIEVIRDQLSRNNVDTIYGIGSFIDKNTIQVKDPNGNTLEYQADKFLIATGTRPIRPEHIPFNNTTIIDSDALLELKTTPRSMTIVGGGVIGVEYASIFATMDIKVTLIDGREHLLSFLDLEIVDELVHHMRAQKIVMRLGEDVKEVLEDTSGKVITTLESGKKICSDVILFAAGRMGCTYDLSLDKASLKPTERRLIKVNEFLQTSVPHIYAAGDVIGFPSLASTSMEQGRLAACHAFGLTNSKPAHNFPFGIYAVPEISVVGMTEQELTKNKIPYEVGLARLRETARGQIMGIETGILKLLISLEDKRILGVHIIGEGATELIHIGQAVLILGGTIDYFLENAFNYPTLAEAYKMAALDAWNRIGTLCECSSFDLIPTTKLVDKKPHTDNTKKSRKLPKAS</sequence>
<dbReference type="Gene3D" id="3.50.50.60">
    <property type="entry name" value="FAD/NAD(P)-binding domain"/>
    <property type="match status" value="2"/>
</dbReference>
<comment type="similarity">
    <text evidence="4">Belongs to the class-I pyridine nucleotide-disulfide oxidoreductase family.</text>
</comment>
<evidence type="ECO:0000256" key="10">
    <source>
        <dbReference type="ARBA" id="ARBA00023002"/>
    </source>
</evidence>
<evidence type="ECO:0000256" key="8">
    <source>
        <dbReference type="ARBA" id="ARBA00022827"/>
    </source>
</evidence>
<dbReference type="PRINTS" id="PR00368">
    <property type="entry name" value="FADPNR"/>
</dbReference>
<name>A0A3B0YT33_9ZZZZ</name>
<evidence type="ECO:0000256" key="5">
    <source>
        <dbReference type="ARBA" id="ARBA00012772"/>
    </source>
</evidence>
<keyword evidence="7" id="KW-0285">Flavoprotein</keyword>
<protein>
    <recommendedName>
        <fullName evidence="5">NAD(P)(+) transhydrogenase (Si-specific)</fullName>
        <ecNumber evidence="5">1.6.1.1</ecNumber>
    </recommendedName>
    <alternativeName>
        <fullName evidence="12">NAD(P)(+) transhydrogenase [B-specific]</fullName>
    </alternativeName>
</protein>
<evidence type="ECO:0000256" key="12">
    <source>
        <dbReference type="ARBA" id="ARBA00031183"/>
    </source>
</evidence>
<comment type="function">
    <text evidence="2">Conversion of NADPH, generated by peripheral catabolic pathways, to NADH, which can enter the respiratory chain for energy generation.</text>
</comment>
<comment type="cofactor">
    <cofactor evidence="1">
        <name>FAD</name>
        <dbReference type="ChEBI" id="CHEBI:57692"/>
    </cofactor>
</comment>
<accession>A0A3B0YT33</accession>
<dbReference type="InterPro" id="IPR004099">
    <property type="entry name" value="Pyr_nucl-diS_OxRdtase_dimer"/>
</dbReference>
<dbReference type="FunFam" id="3.30.390.30:FF:000001">
    <property type="entry name" value="Dihydrolipoyl dehydrogenase"/>
    <property type="match status" value="1"/>
</dbReference>
<dbReference type="GO" id="GO:0006103">
    <property type="term" value="P:2-oxoglutarate metabolic process"/>
    <property type="evidence" value="ECO:0007669"/>
    <property type="project" value="TreeGrafter"/>
</dbReference>
<evidence type="ECO:0000256" key="11">
    <source>
        <dbReference type="ARBA" id="ARBA00023027"/>
    </source>
</evidence>
<evidence type="ECO:0000259" key="13">
    <source>
        <dbReference type="Pfam" id="PF02852"/>
    </source>
</evidence>
<evidence type="ECO:0000256" key="2">
    <source>
        <dbReference type="ARBA" id="ARBA00002842"/>
    </source>
</evidence>
<evidence type="ECO:0000256" key="4">
    <source>
        <dbReference type="ARBA" id="ARBA00007532"/>
    </source>
</evidence>
<evidence type="ECO:0000256" key="9">
    <source>
        <dbReference type="ARBA" id="ARBA00022857"/>
    </source>
</evidence>
<dbReference type="InterPro" id="IPR023753">
    <property type="entry name" value="FAD/NAD-binding_dom"/>
</dbReference>
<dbReference type="NCBIfam" id="NF003585">
    <property type="entry name" value="PRK05249.1"/>
    <property type="match status" value="1"/>
</dbReference>
<dbReference type="InterPro" id="IPR001100">
    <property type="entry name" value="Pyr_nuc-diS_OxRdtase"/>
</dbReference>
<feature type="domain" description="FAD/NAD(P)-binding" evidence="14">
    <location>
        <begin position="4"/>
        <end position="325"/>
    </location>
</feature>
<dbReference type="PANTHER" id="PTHR22912:SF93">
    <property type="entry name" value="SOLUBLE PYRIDINE NUCLEOTIDE TRANSHYDROGENASE"/>
    <property type="match status" value="1"/>
</dbReference>
<dbReference type="PANTHER" id="PTHR22912">
    <property type="entry name" value="DISULFIDE OXIDOREDUCTASE"/>
    <property type="match status" value="1"/>
</dbReference>
<dbReference type="InterPro" id="IPR050151">
    <property type="entry name" value="Class-I_Pyr_Nuc-Dis_Oxidored"/>
</dbReference>
<dbReference type="GO" id="GO:0005829">
    <property type="term" value="C:cytosol"/>
    <property type="evidence" value="ECO:0007669"/>
    <property type="project" value="TreeGrafter"/>
</dbReference>
<keyword evidence="9" id="KW-0521">NADP</keyword>
<keyword evidence="10 15" id="KW-0560">Oxidoreductase</keyword>